<feature type="domain" description="Micro-fibrillar-associated protein 1 C-terminal" evidence="2">
    <location>
        <begin position="118"/>
        <end position="258"/>
    </location>
</feature>
<reference evidence="3 4" key="1">
    <citation type="journal article" date="2020" name="IScience">
        <title>Genome Sequencing of the Endangered Kingdonia uniflora (Circaeasteraceae, Ranunculales) Reveals Potential Mechanisms of Evolutionary Specialization.</title>
        <authorList>
            <person name="Sun Y."/>
            <person name="Deng T."/>
            <person name="Zhang A."/>
            <person name="Moore M.J."/>
            <person name="Landis J.B."/>
            <person name="Lin N."/>
            <person name="Zhang H."/>
            <person name="Zhang X."/>
            <person name="Huang J."/>
            <person name="Zhang X."/>
            <person name="Sun H."/>
            <person name="Wang H."/>
        </authorList>
    </citation>
    <scope>NUCLEOTIDE SEQUENCE [LARGE SCALE GENOMIC DNA]</scope>
    <source>
        <strain evidence="3">TB1705</strain>
        <tissue evidence="3">Leaf</tissue>
    </source>
</reference>
<dbReference type="OrthoDB" id="1111734at2759"/>
<dbReference type="Pfam" id="PF06991">
    <property type="entry name" value="MFAP1"/>
    <property type="match status" value="1"/>
</dbReference>
<dbReference type="EMBL" id="JACGCM010000779">
    <property type="protein sequence ID" value="KAF6166732.1"/>
    <property type="molecule type" value="Genomic_DNA"/>
</dbReference>
<proteinExistence type="predicted"/>
<feature type="coiled-coil region" evidence="1">
    <location>
        <begin position="64"/>
        <end position="91"/>
    </location>
</feature>
<dbReference type="InterPro" id="IPR033194">
    <property type="entry name" value="MFAP1"/>
</dbReference>
<dbReference type="AlphaFoldDB" id="A0A7J7NID1"/>
<organism evidence="3 4">
    <name type="scientific">Kingdonia uniflora</name>
    <dbReference type="NCBI Taxonomy" id="39325"/>
    <lineage>
        <taxon>Eukaryota</taxon>
        <taxon>Viridiplantae</taxon>
        <taxon>Streptophyta</taxon>
        <taxon>Embryophyta</taxon>
        <taxon>Tracheophyta</taxon>
        <taxon>Spermatophyta</taxon>
        <taxon>Magnoliopsida</taxon>
        <taxon>Ranunculales</taxon>
        <taxon>Circaeasteraceae</taxon>
        <taxon>Kingdonia</taxon>
    </lineage>
</organism>
<sequence>MISISVFPQITTIKRYWSGKAPNWAIEEIEKEINLERRDDIVRKNDQRLGRLAQIVADNMEEIKEYHRRIIEEEEADEESLEEKRRITRENLLHKLKDEAALLPELSEEESEGSVIRVADRERAEAEERVLEDLVKRKKEERKIEMKRIVVGEIQKDLEIKMNMEVKANVEDIDMDDEFNEAEEYEAWKLREFMRIKRGRDDSKAILKEKEEIKRVRIMTEEERRNPKPLAQSKEKVQKYYHKGAFFQDKADDRSVTARMSDTIRLVSVKKPAHMVEIL</sequence>
<dbReference type="PANTHER" id="PTHR15327">
    <property type="entry name" value="MICROFIBRIL-ASSOCIATED PROTEIN"/>
    <property type="match status" value="1"/>
</dbReference>
<keyword evidence="1" id="KW-0175">Coiled coil</keyword>
<accession>A0A7J7NID1</accession>
<evidence type="ECO:0000259" key="2">
    <source>
        <dbReference type="Pfam" id="PF06991"/>
    </source>
</evidence>
<comment type="caution">
    <text evidence="3">The sequence shown here is derived from an EMBL/GenBank/DDBJ whole genome shotgun (WGS) entry which is preliminary data.</text>
</comment>
<dbReference type="InterPro" id="IPR009730">
    <property type="entry name" value="MFAP1_C"/>
</dbReference>
<protein>
    <recommendedName>
        <fullName evidence="2">Micro-fibrillar-associated protein 1 C-terminal domain-containing protein</fullName>
    </recommendedName>
</protein>
<dbReference type="Proteomes" id="UP000541444">
    <property type="component" value="Unassembled WGS sequence"/>
</dbReference>
<evidence type="ECO:0000256" key="1">
    <source>
        <dbReference type="SAM" id="Coils"/>
    </source>
</evidence>
<gene>
    <name evidence="3" type="ORF">GIB67_005608</name>
</gene>
<evidence type="ECO:0000313" key="4">
    <source>
        <dbReference type="Proteomes" id="UP000541444"/>
    </source>
</evidence>
<name>A0A7J7NID1_9MAGN</name>
<evidence type="ECO:0000313" key="3">
    <source>
        <dbReference type="EMBL" id="KAF6166732.1"/>
    </source>
</evidence>
<keyword evidence="4" id="KW-1185">Reference proteome</keyword>